<dbReference type="InterPro" id="IPR027417">
    <property type="entry name" value="P-loop_NTPase"/>
</dbReference>
<feature type="transmembrane region" description="Helical" evidence="10">
    <location>
        <begin position="519"/>
        <end position="542"/>
    </location>
</feature>
<evidence type="ECO:0000256" key="5">
    <source>
        <dbReference type="ARBA" id="ARBA00022741"/>
    </source>
</evidence>
<keyword evidence="7 10" id="KW-1133">Transmembrane helix</keyword>
<proteinExistence type="inferred from homology"/>
<keyword evidence="8 10" id="KW-0472">Membrane</keyword>
<dbReference type="GO" id="GO:0005524">
    <property type="term" value="F:ATP binding"/>
    <property type="evidence" value="ECO:0007669"/>
    <property type="project" value="UniProtKB-KW"/>
</dbReference>
<feature type="transmembrane region" description="Helical" evidence="10">
    <location>
        <begin position="478"/>
        <end position="498"/>
    </location>
</feature>
<feature type="transmembrane region" description="Helical" evidence="10">
    <location>
        <begin position="554"/>
        <end position="575"/>
    </location>
</feature>
<keyword evidence="4 10" id="KW-0812">Transmembrane</keyword>
<evidence type="ECO:0000256" key="8">
    <source>
        <dbReference type="ARBA" id="ARBA00023136"/>
    </source>
</evidence>
<dbReference type="InterPro" id="IPR052215">
    <property type="entry name" value="Plant_ABCG"/>
</dbReference>
<evidence type="ECO:0000256" key="6">
    <source>
        <dbReference type="ARBA" id="ARBA00022840"/>
    </source>
</evidence>
<dbReference type="AlphaFoldDB" id="A0AAN7RJU8"/>
<sequence length="748" mass="81845">MASLLNLMQGASTRFRLNSREPSLRLEIDSSRELDNTHGVSRAVEDDGVLNGINPKSAGVCITWQDLSVTVSNGGKGSKAILQGVTGYARPGELLAIMGPSGCGKSTLLDALAGRLGSNTRTTGDILINGKKQSLAYGTSAYVTQDDTLIATLTVREAIHYSALLQLQAGMSQADKRERADLTIREMGLQDAADTRIGGAWGAGSKGLSGGQKRRVSICMEMLTHPKLLFLDEPTSGLDSAASYYVVSRIARLSKRVESEIGGGVGRTIVVCIHQPSSEVFQLFDTLCLLSSGRTVFFGPTADATEFFTLNGFPCPTLQNPSDHFLKTINKDFDMDIEKGLESRVSAEEAINTLTQSYPISPYSRQVQQRVSQIYDQACYYKPPSRARSYLAIQITSFPNLQERDTGHGAGVLQMRRSHGGFFAQCSILTRRSLLNMYRDIGYYWMRLAIYISLTLGTGFLYYDIGSTFGSIQARGALLMYISTFLTFMSIGGFPSFVEDIKVFGRERLNGHYGATAFAVSNTLSSAPYLLMISFIPGIISYYLPGLHSGFDHFVYYMLLLFVCMMLVESLMMIVASVIPNYLTGIIVGSGIQGLMMLAGGFFRLPNDLPKPFWKYPLYYVAFHRYAFEGMFKNEFEGLEFPRPSGGGGSSSKITGDEVLRDIWEVDLGYSKWADLVILLAMVPAYRLIFLGIIKWNEALGRPSVAALLAAVSRRKHGVQITESPTETGADHPEALSGGEGSKPAHHA</sequence>
<dbReference type="InterPro" id="IPR017871">
    <property type="entry name" value="ABC_transporter-like_CS"/>
</dbReference>
<keyword evidence="5" id="KW-0547">Nucleotide-binding</keyword>
<dbReference type="PROSITE" id="PS50893">
    <property type="entry name" value="ABC_TRANSPORTER_2"/>
    <property type="match status" value="1"/>
</dbReference>
<reference evidence="12 13" key="1">
    <citation type="journal article" date="2023" name="Hortic Res">
        <title>Pangenome of water caltrop reveals structural variations and asymmetric subgenome divergence after allopolyploidization.</title>
        <authorList>
            <person name="Zhang X."/>
            <person name="Chen Y."/>
            <person name="Wang L."/>
            <person name="Yuan Y."/>
            <person name="Fang M."/>
            <person name="Shi L."/>
            <person name="Lu R."/>
            <person name="Comes H.P."/>
            <person name="Ma Y."/>
            <person name="Chen Y."/>
            <person name="Huang G."/>
            <person name="Zhou Y."/>
            <person name="Zheng Z."/>
            <person name="Qiu Y."/>
        </authorList>
    </citation>
    <scope>NUCLEOTIDE SEQUENCE [LARGE SCALE GENOMIC DNA]</scope>
    <source>
        <strain evidence="12">F231</strain>
    </source>
</reference>
<dbReference type="Pfam" id="PF01061">
    <property type="entry name" value="ABC2_membrane"/>
    <property type="match status" value="1"/>
</dbReference>
<dbReference type="Pfam" id="PF00005">
    <property type="entry name" value="ABC_tran"/>
    <property type="match status" value="1"/>
</dbReference>
<dbReference type="InterPro" id="IPR003439">
    <property type="entry name" value="ABC_transporter-like_ATP-bd"/>
</dbReference>
<dbReference type="SUPFAM" id="SSF52540">
    <property type="entry name" value="P-loop containing nucleoside triphosphate hydrolases"/>
    <property type="match status" value="1"/>
</dbReference>
<dbReference type="FunFam" id="3.40.50.300:FF:001533">
    <property type="entry name" value="ABC transporter G family member 11"/>
    <property type="match status" value="1"/>
</dbReference>
<comment type="similarity">
    <text evidence="2">Belongs to the ABC transporter superfamily. ABCG family. Eye pigment precursor importer (TC 3.A.1.204) subfamily.</text>
</comment>
<feature type="transmembrane region" description="Helical" evidence="10">
    <location>
        <begin position="582"/>
        <end position="603"/>
    </location>
</feature>
<evidence type="ECO:0000313" key="13">
    <source>
        <dbReference type="Proteomes" id="UP001346149"/>
    </source>
</evidence>
<gene>
    <name evidence="12" type="ORF">SAY86_024583</name>
</gene>
<keyword evidence="6" id="KW-0067">ATP-binding</keyword>
<evidence type="ECO:0000256" key="7">
    <source>
        <dbReference type="ARBA" id="ARBA00022989"/>
    </source>
</evidence>
<comment type="subcellular location">
    <subcellularLocation>
        <location evidence="1">Membrane</location>
        <topology evidence="1">Multi-pass membrane protein</topology>
    </subcellularLocation>
</comment>
<dbReference type="InterPro" id="IPR013525">
    <property type="entry name" value="ABC2_TM"/>
</dbReference>
<dbReference type="PANTHER" id="PTHR48042:SF1">
    <property type="entry name" value="ABC TRANSPORTER G FAMILY MEMBER 11-LIKE"/>
    <property type="match status" value="1"/>
</dbReference>
<dbReference type="InterPro" id="IPR043926">
    <property type="entry name" value="ABCG_dom"/>
</dbReference>
<dbReference type="SMART" id="SM00382">
    <property type="entry name" value="AAA"/>
    <property type="match status" value="1"/>
</dbReference>
<evidence type="ECO:0000256" key="4">
    <source>
        <dbReference type="ARBA" id="ARBA00022692"/>
    </source>
</evidence>
<dbReference type="CDD" id="cd03213">
    <property type="entry name" value="ABCG_EPDR"/>
    <property type="match status" value="1"/>
</dbReference>
<feature type="domain" description="ABC transporter" evidence="11">
    <location>
        <begin position="62"/>
        <end position="317"/>
    </location>
</feature>
<evidence type="ECO:0000256" key="10">
    <source>
        <dbReference type="SAM" id="Phobius"/>
    </source>
</evidence>
<dbReference type="PROSITE" id="PS00211">
    <property type="entry name" value="ABC_TRANSPORTER_1"/>
    <property type="match status" value="1"/>
</dbReference>
<protein>
    <recommendedName>
        <fullName evidence="11">ABC transporter domain-containing protein</fullName>
    </recommendedName>
</protein>
<dbReference type="PANTHER" id="PTHR48042">
    <property type="entry name" value="ABC TRANSPORTER G FAMILY MEMBER 11"/>
    <property type="match status" value="1"/>
</dbReference>
<name>A0AAN7RJU8_TRANT</name>
<comment type="caution">
    <text evidence="12">The sequence shown here is derived from an EMBL/GenBank/DDBJ whole genome shotgun (WGS) entry which is preliminary data.</text>
</comment>
<dbReference type="GO" id="GO:0016020">
    <property type="term" value="C:membrane"/>
    <property type="evidence" value="ECO:0007669"/>
    <property type="project" value="UniProtKB-SubCell"/>
</dbReference>
<evidence type="ECO:0000256" key="1">
    <source>
        <dbReference type="ARBA" id="ARBA00004141"/>
    </source>
</evidence>
<feature type="transmembrane region" description="Helical" evidence="10">
    <location>
        <begin position="441"/>
        <end position="463"/>
    </location>
</feature>
<evidence type="ECO:0000259" key="11">
    <source>
        <dbReference type="PROSITE" id="PS50893"/>
    </source>
</evidence>
<keyword evidence="13" id="KW-1185">Reference proteome</keyword>
<dbReference type="Pfam" id="PF19055">
    <property type="entry name" value="ABC2_membrane_7"/>
    <property type="match status" value="1"/>
</dbReference>
<evidence type="ECO:0000256" key="2">
    <source>
        <dbReference type="ARBA" id="ARBA00005814"/>
    </source>
</evidence>
<accession>A0AAN7RJU8</accession>
<dbReference type="GO" id="GO:0140359">
    <property type="term" value="F:ABC-type transporter activity"/>
    <property type="evidence" value="ECO:0007669"/>
    <property type="project" value="InterPro"/>
</dbReference>
<dbReference type="Proteomes" id="UP001346149">
    <property type="component" value="Unassembled WGS sequence"/>
</dbReference>
<evidence type="ECO:0000256" key="3">
    <source>
        <dbReference type="ARBA" id="ARBA00022448"/>
    </source>
</evidence>
<organism evidence="12 13">
    <name type="scientific">Trapa natans</name>
    <name type="common">Water chestnut</name>
    <dbReference type="NCBI Taxonomy" id="22666"/>
    <lineage>
        <taxon>Eukaryota</taxon>
        <taxon>Viridiplantae</taxon>
        <taxon>Streptophyta</taxon>
        <taxon>Embryophyta</taxon>
        <taxon>Tracheophyta</taxon>
        <taxon>Spermatophyta</taxon>
        <taxon>Magnoliopsida</taxon>
        <taxon>eudicotyledons</taxon>
        <taxon>Gunneridae</taxon>
        <taxon>Pentapetalae</taxon>
        <taxon>rosids</taxon>
        <taxon>malvids</taxon>
        <taxon>Myrtales</taxon>
        <taxon>Lythraceae</taxon>
        <taxon>Trapa</taxon>
    </lineage>
</organism>
<dbReference type="GO" id="GO:0016887">
    <property type="term" value="F:ATP hydrolysis activity"/>
    <property type="evidence" value="ECO:0007669"/>
    <property type="project" value="InterPro"/>
</dbReference>
<keyword evidence="3" id="KW-0813">Transport</keyword>
<dbReference type="EMBL" id="JAXQNO010000004">
    <property type="protein sequence ID" value="KAK4799218.1"/>
    <property type="molecule type" value="Genomic_DNA"/>
</dbReference>
<evidence type="ECO:0000313" key="12">
    <source>
        <dbReference type="EMBL" id="KAK4799218.1"/>
    </source>
</evidence>
<dbReference type="Gene3D" id="3.40.50.300">
    <property type="entry name" value="P-loop containing nucleotide triphosphate hydrolases"/>
    <property type="match status" value="1"/>
</dbReference>
<feature type="region of interest" description="Disordered" evidence="9">
    <location>
        <begin position="720"/>
        <end position="748"/>
    </location>
</feature>
<evidence type="ECO:0000256" key="9">
    <source>
        <dbReference type="SAM" id="MobiDB-lite"/>
    </source>
</evidence>
<dbReference type="InterPro" id="IPR003593">
    <property type="entry name" value="AAA+_ATPase"/>
</dbReference>